<protein>
    <submittedName>
        <fullName evidence="4">Membrane protein</fullName>
    </submittedName>
</protein>
<dbReference type="PATRIC" id="fig|408015.6.peg.3540"/>
<organism evidence="4 5">
    <name type="scientific">Streptomyces xiamenensis</name>
    <dbReference type="NCBI Taxonomy" id="408015"/>
    <lineage>
        <taxon>Bacteria</taxon>
        <taxon>Bacillati</taxon>
        <taxon>Actinomycetota</taxon>
        <taxon>Actinomycetes</taxon>
        <taxon>Kitasatosporales</taxon>
        <taxon>Streptomycetaceae</taxon>
        <taxon>Streptomyces</taxon>
    </lineage>
</organism>
<feature type="region of interest" description="Disordered" evidence="1">
    <location>
        <begin position="170"/>
        <end position="215"/>
    </location>
</feature>
<evidence type="ECO:0000313" key="5">
    <source>
        <dbReference type="Proteomes" id="UP000034034"/>
    </source>
</evidence>
<dbReference type="InterPro" id="IPR006976">
    <property type="entry name" value="VanZ-like"/>
</dbReference>
<feature type="region of interest" description="Disordered" evidence="1">
    <location>
        <begin position="1"/>
        <end position="22"/>
    </location>
</feature>
<reference evidence="4" key="1">
    <citation type="submission" date="2019-08" db="EMBL/GenBank/DDBJ databases">
        <title>Complete genome sequence of a mangrove-derived Streptomyces xiamenensis.</title>
        <authorList>
            <person name="Xu J."/>
        </authorList>
    </citation>
    <scope>NUCLEOTIDE SEQUENCE</scope>
    <source>
        <strain evidence="4">318</strain>
    </source>
</reference>
<evidence type="ECO:0000256" key="2">
    <source>
        <dbReference type="SAM" id="Phobius"/>
    </source>
</evidence>
<dbReference type="KEGG" id="sxi:SXIM_34940"/>
<dbReference type="STRING" id="408015.SXIM_34940"/>
<evidence type="ECO:0000259" key="3">
    <source>
        <dbReference type="Pfam" id="PF04892"/>
    </source>
</evidence>
<gene>
    <name evidence="4" type="ORF">SXIM_34940</name>
</gene>
<feature type="transmembrane region" description="Helical" evidence="2">
    <location>
        <begin position="33"/>
        <end position="51"/>
    </location>
</feature>
<dbReference type="HOGENOM" id="CLU_100226_0_0_11"/>
<evidence type="ECO:0000313" key="4">
    <source>
        <dbReference type="EMBL" id="AKG44878.1"/>
    </source>
</evidence>
<dbReference type="Pfam" id="PF04892">
    <property type="entry name" value="VanZ"/>
    <property type="match status" value="1"/>
</dbReference>
<keyword evidence="5" id="KW-1185">Reference proteome</keyword>
<dbReference type="AlphaFoldDB" id="A0A0F7FXN8"/>
<name>A0A0F7FXN8_9ACTN</name>
<accession>A0A0F7FXN8</accession>
<feature type="compositionally biased region" description="Pro residues" evidence="1">
    <location>
        <begin position="173"/>
        <end position="185"/>
    </location>
</feature>
<dbReference type="InterPro" id="IPR053150">
    <property type="entry name" value="Teicoplanin_resist-assoc"/>
</dbReference>
<dbReference type="EMBL" id="CP009922">
    <property type="protein sequence ID" value="AKG44878.1"/>
    <property type="molecule type" value="Genomic_DNA"/>
</dbReference>
<sequence>MHRHHGGPAGLAKRESGHRGEIRDQKVDPRVRVVAFVLLTVYLAVVGWLMLRPRSVMWVSPPNLEPLATIRADLAAGPGQALRTIGTGLGVFAPLGVLLPLLGRRLGGTRFVSLFRTVFAAAMISLGIELMQSLEPTRVADVDSLLLNASGVTLTHLLCYGKLRDLLLRDTTPPSPSPRPEPDAVPAPIGSAAPFRRPEPRRGTAHRVGLAPGAR</sequence>
<keyword evidence="2" id="KW-1133">Transmembrane helix</keyword>
<dbReference type="PANTHER" id="PTHR36834">
    <property type="entry name" value="MEMBRANE PROTEIN-RELATED"/>
    <property type="match status" value="1"/>
</dbReference>
<dbReference type="PANTHER" id="PTHR36834:SF1">
    <property type="entry name" value="INTEGRAL MEMBRANE PROTEIN"/>
    <property type="match status" value="1"/>
</dbReference>
<feature type="domain" description="VanZ-like" evidence="3">
    <location>
        <begin position="40"/>
        <end position="160"/>
    </location>
</feature>
<dbReference type="Proteomes" id="UP000034034">
    <property type="component" value="Chromosome"/>
</dbReference>
<proteinExistence type="predicted"/>
<dbReference type="RefSeq" id="WP_052385087.1">
    <property type="nucleotide sequence ID" value="NZ_CP009922.3"/>
</dbReference>
<keyword evidence="2" id="KW-0472">Membrane</keyword>
<feature type="transmembrane region" description="Helical" evidence="2">
    <location>
        <begin position="81"/>
        <end position="102"/>
    </location>
</feature>
<feature type="compositionally biased region" description="Basic and acidic residues" evidence="1">
    <location>
        <begin position="12"/>
        <end position="22"/>
    </location>
</feature>
<keyword evidence="2" id="KW-0812">Transmembrane</keyword>
<evidence type="ECO:0000256" key="1">
    <source>
        <dbReference type="SAM" id="MobiDB-lite"/>
    </source>
</evidence>